<comment type="caution">
    <text evidence="2">The sequence shown here is derived from an EMBL/GenBank/DDBJ whole genome shotgun (WGS) entry which is preliminary data.</text>
</comment>
<reference evidence="2 3" key="1">
    <citation type="journal article" date="2017" name="Water Res.">
        <title>Discovery and metagenomic analysis of an anammox bacterial enrichment related to Candidatus "Brocadia caroliniensis" in a full-scale glycerol-fed nitritation-denitritation separate centrate treatment process.</title>
        <authorList>
            <person name="Park H."/>
            <person name="Brotto A.C."/>
            <person name="van Loosdrecht M.C."/>
            <person name="Chandran K."/>
        </authorList>
    </citation>
    <scope>NUCLEOTIDE SEQUENCE [LARGE SCALE GENOMIC DNA]</scope>
    <source>
        <strain evidence="2">26THWARD</strain>
    </source>
</reference>
<dbReference type="EMBL" id="AYTS01000145">
    <property type="protein sequence ID" value="OOP55445.1"/>
    <property type="molecule type" value="Genomic_DNA"/>
</dbReference>
<gene>
    <name evidence="2" type="ORF">AYP45_14720</name>
</gene>
<keyword evidence="1" id="KW-1133">Transmembrane helix</keyword>
<dbReference type="STRING" id="1004156.AYP45_14720"/>
<dbReference type="Proteomes" id="UP000189681">
    <property type="component" value="Unassembled WGS sequence"/>
</dbReference>
<evidence type="ECO:0000256" key="1">
    <source>
        <dbReference type="SAM" id="Phobius"/>
    </source>
</evidence>
<feature type="transmembrane region" description="Helical" evidence="1">
    <location>
        <begin position="111"/>
        <end position="135"/>
    </location>
</feature>
<protein>
    <submittedName>
        <fullName evidence="2">Uncharacterized protein</fullName>
    </submittedName>
</protein>
<evidence type="ECO:0000313" key="2">
    <source>
        <dbReference type="EMBL" id="OOP55445.1"/>
    </source>
</evidence>
<name>A0A1V4AQP8_9BACT</name>
<dbReference type="AlphaFoldDB" id="A0A1V4AQP8"/>
<accession>A0A1V4AQP8</accession>
<keyword evidence="1" id="KW-0812">Transmembrane</keyword>
<evidence type="ECO:0000313" key="3">
    <source>
        <dbReference type="Proteomes" id="UP000189681"/>
    </source>
</evidence>
<proteinExistence type="predicted"/>
<sequence length="148" mass="17150">MPVELPPAIIEENDKAAFTIKNFRETQRIDFDIKVKSDKINTGLPCKIFLFFGEVFLHPPSPPMIGGDCLRLCCAMPIPSDVLHLKIIPSLQNSNSLIIKRSDWKHYIDKWNIYFIIILIVIIIVLVLLAMSLYYRNRCLERNNSVEY</sequence>
<organism evidence="2 3">
    <name type="scientific">Candidatus Brocadia carolinensis</name>
    <dbReference type="NCBI Taxonomy" id="1004156"/>
    <lineage>
        <taxon>Bacteria</taxon>
        <taxon>Pseudomonadati</taxon>
        <taxon>Planctomycetota</taxon>
        <taxon>Candidatus Brocadiia</taxon>
        <taxon>Candidatus Brocadiales</taxon>
        <taxon>Candidatus Brocadiaceae</taxon>
        <taxon>Candidatus Brocadia</taxon>
    </lineage>
</organism>
<keyword evidence="1" id="KW-0472">Membrane</keyword>